<evidence type="ECO:0000313" key="3">
    <source>
        <dbReference type="EMBL" id="GFP97483.1"/>
    </source>
</evidence>
<keyword evidence="2" id="KW-1133">Transmembrane helix</keyword>
<feature type="coiled-coil region" evidence="1">
    <location>
        <begin position="8"/>
        <end position="35"/>
    </location>
</feature>
<keyword evidence="1" id="KW-0175">Coiled coil</keyword>
<sequence length="54" mass="6610">MWIDPLMCTRSKQVISGLRRRANRLEEELSRNKRREKWLLLVLVCSWIVTYAYK</sequence>
<dbReference type="Proteomes" id="UP000653305">
    <property type="component" value="Unassembled WGS sequence"/>
</dbReference>
<organism evidence="3 4">
    <name type="scientific">Phtheirospermum japonicum</name>
    <dbReference type="NCBI Taxonomy" id="374723"/>
    <lineage>
        <taxon>Eukaryota</taxon>
        <taxon>Viridiplantae</taxon>
        <taxon>Streptophyta</taxon>
        <taxon>Embryophyta</taxon>
        <taxon>Tracheophyta</taxon>
        <taxon>Spermatophyta</taxon>
        <taxon>Magnoliopsida</taxon>
        <taxon>eudicotyledons</taxon>
        <taxon>Gunneridae</taxon>
        <taxon>Pentapetalae</taxon>
        <taxon>asterids</taxon>
        <taxon>lamiids</taxon>
        <taxon>Lamiales</taxon>
        <taxon>Orobanchaceae</taxon>
        <taxon>Orobanchaceae incertae sedis</taxon>
        <taxon>Phtheirospermum</taxon>
    </lineage>
</organism>
<dbReference type="EMBL" id="BMAC01000491">
    <property type="protein sequence ID" value="GFP97483.1"/>
    <property type="molecule type" value="Genomic_DNA"/>
</dbReference>
<evidence type="ECO:0000256" key="2">
    <source>
        <dbReference type="SAM" id="Phobius"/>
    </source>
</evidence>
<dbReference type="AlphaFoldDB" id="A0A830CNP0"/>
<evidence type="ECO:0000256" key="1">
    <source>
        <dbReference type="SAM" id="Coils"/>
    </source>
</evidence>
<protein>
    <submittedName>
        <fullName evidence="3">Uncharacterized protein</fullName>
    </submittedName>
</protein>
<comment type="caution">
    <text evidence="3">The sequence shown here is derived from an EMBL/GenBank/DDBJ whole genome shotgun (WGS) entry which is preliminary data.</text>
</comment>
<evidence type="ECO:0000313" key="4">
    <source>
        <dbReference type="Proteomes" id="UP000653305"/>
    </source>
</evidence>
<keyword evidence="2" id="KW-0812">Transmembrane</keyword>
<name>A0A830CNP0_9LAMI</name>
<keyword evidence="4" id="KW-1185">Reference proteome</keyword>
<keyword evidence="2" id="KW-0472">Membrane</keyword>
<accession>A0A830CNP0</accession>
<proteinExistence type="predicted"/>
<reference evidence="3" key="1">
    <citation type="submission" date="2020-07" db="EMBL/GenBank/DDBJ databases">
        <title>Ethylene signaling mediates host invasion by parasitic plants.</title>
        <authorList>
            <person name="Yoshida S."/>
        </authorList>
    </citation>
    <scope>NUCLEOTIDE SEQUENCE</scope>
    <source>
        <strain evidence="3">Okayama</strain>
    </source>
</reference>
<feature type="transmembrane region" description="Helical" evidence="2">
    <location>
        <begin position="38"/>
        <end position="53"/>
    </location>
</feature>
<gene>
    <name evidence="3" type="ORF">PHJA_001892400</name>
</gene>